<keyword evidence="3" id="KW-0560">Oxidoreductase</keyword>
<reference evidence="9" key="1">
    <citation type="submission" date="2015-07" db="EMBL/GenBank/DDBJ databases">
        <title>Genome sequencing project for genomic taxonomy and phylogenomics of Bacillus-like bacteria.</title>
        <authorList>
            <person name="Liu B."/>
            <person name="Wang J."/>
            <person name="Zhu Y."/>
            <person name="Liu G."/>
            <person name="Chen Q."/>
            <person name="Chen Z."/>
            <person name="Lan J."/>
            <person name="Che J."/>
            <person name="Ge C."/>
            <person name="Shi H."/>
            <person name="Pan Z."/>
            <person name="Liu X."/>
        </authorList>
    </citation>
    <scope>NUCLEOTIDE SEQUENCE [LARGE SCALE GENOMIC DNA]</scope>
    <source>
        <strain evidence="9">FJAT-27997</strain>
    </source>
</reference>
<organism evidence="8 9">
    <name type="scientific">Peribacillus loiseleuriae</name>
    <dbReference type="NCBI Taxonomy" id="1679170"/>
    <lineage>
        <taxon>Bacteria</taxon>
        <taxon>Bacillati</taxon>
        <taxon>Bacillota</taxon>
        <taxon>Bacilli</taxon>
        <taxon>Bacillales</taxon>
        <taxon>Bacillaceae</taxon>
        <taxon>Peribacillus</taxon>
    </lineage>
</organism>
<dbReference type="InterPro" id="IPR036812">
    <property type="entry name" value="NAD(P)_OxRdtase_dom_sf"/>
</dbReference>
<dbReference type="SUPFAM" id="SSF51430">
    <property type="entry name" value="NAD(P)-linked oxidoreductase"/>
    <property type="match status" value="1"/>
</dbReference>
<proteinExistence type="inferred from homology"/>
<comment type="similarity">
    <text evidence="1">Belongs to the aldo/keto reductase family.</text>
</comment>
<keyword evidence="9" id="KW-1185">Reference proteome</keyword>
<accession>A0A0K9G7P6</accession>
<evidence type="ECO:0000256" key="6">
    <source>
        <dbReference type="PIRSR" id="PIRSR000097-3"/>
    </source>
</evidence>
<dbReference type="InterPro" id="IPR018170">
    <property type="entry name" value="Aldo/ket_reductase_CS"/>
</dbReference>
<feature type="active site" description="Proton donor" evidence="4">
    <location>
        <position position="57"/>
    </location>
</feature>
<evidence type="ECO:0000313" key="8">
    <source>
        <dbReference type="EMBL" id="KMY42825.1"/>
    </source>
</evidence>
<dbReference type="EMBL" id="LFZW01000002">
    <property type="protein sequence ID" value="KMY42825.1"/>
    <property type="molecule type" value="Genomic_DNA"/>
</dbReference>
<feature type="domain" description="NADP-dependent oxidoreductase" evidence="7">
    <location>
        <begin position="34"/>
        <end position="270"/>
    </location>
</feature>
<evidence type="ECO:0000259" key="7">
    <source>
        <dbReference type="Pfam" id="PF00248"/>
    </source>
</evidence>
<evidence type="ECO:0000313" key="9">
    <source>
        <dbReference type="Proteomes" id="UP000037146"/>
    </source>
</evidence>
<feature type="binding site" evidence="5">
    <location>
        <position position="119"/>
    </location>
    <ligand>
        <name>substrate</name>
    </ligand>
</feature>
<evidence type="ECO:0000256" key="2">
    <source>
        <dbReference type="ARBA" id="ARBA00022857"/>
    </source>
</evidence>
<sequence>MRRVFKLNSQTTTLNNGLKMPLLGYGVFRVENGAALAEAVKTAIKKGYRSIDTAQIYGNEESVGQGIREAISEGLVTRKELFITSKVWNAGLNYEAALAAYDDSLTKMGLDYLDLYLIHWPGQDQYLEAYKTLETIYKEGRVRSIGVSNFQVHHLENLLKETEIIPVINQIEFHPRLVQQEVRDYCAKNDIHVEAWSPLMNGELLKDETLQSIASSHSKSVAQIVLKWDIQHQVVTIPKSMTESRIEENINIFDFELTSEEMAQIDALNENLRCGPDPDVFNF</sequence>
<feature type="site" description="Lowers pKa of active site Tyr" evidence="6">
    <location>
        <position position="86"/>
    </location>
</feature>
<dbReference type="STRING" id="1679170.AC625_23930"/>
<dbReference type="Gene3D" id="3.20.20.100">
    <property type="entry name" value="NADP-dependent oxidoreductase domain"/>
    <property type="match status" value="1"/>
</dbReference>
<dbReference type="Pfam" id="PF00248">
    <property type="entry name" value="Aldo_ket_red"/>
    <property type="match status" value="1"/>
</dbReference>
<gene>
    <name evidence="8" type="ORF">AC625_23930</name>
</gene>
<evidence type="ECO:0000256" key="3">
    <source>
        <dbReference type="ARBA" id="ARBA00023002"/>
    </source>
</evidence>
<dbReference type="FunFam" id="3.20.20.100:FF:000015">
    <property type="entry name" value="Oxidoreductase, aldo/keto reductase family"/>
    <property type="match status" value="1"/>
</dbReference>
<dbReference type="PRINTS" id="PR00069">
    <property type="entry name" value="ALDKETRDTASE"/>
</dbReference>
<dbReference type="PROSITE" id="PS00063">
    <property type="entry name" value="ALDOKETO_REDUCTASE_3"/>
    <property type="match status" value="1"/>
</dbReference>
<dbReference type="OrthoDB" id="9804790at2"/>
<protein>
    <submittedName>
        <fullName evidence="8">Glyoxal reductase</fullName>
    </submittedName>
</protein>
<dbReference type="GO" id="GO:0016616">
    <property type="term" value="F:oxidoreductase activity, acting on the CH-OH group of donors, NAD or NADP as acceptor"/>
    <property type="evidence" value="ECO:0007669"/>
    <property type="project" value="UniProtKB-ARBA"/>
</dbReference>
<dbReference type="InterPro" id="IPR044500">
    <property type="entry name" value="AKR5G"/>
</dbReference>
<name>A0A0K9G7P6_9BACI</name>
<dbReference type="InterPro" id="IPR023210">
    <property type="entry name" value="NADP_OxRdtase_dom"/>
</dbReference>
<dbReference type="CDD" id="cd19157">
    <property type="entry name" value="AKR_AKR5G1-3"/>
    <property type="match status" value="1"/>
</dbReference>
<dbReference type="PANTHER" id="PTHR43827">
    <property type="entry name" value="2,5-DIKETO-D-GLUCONIC ACID REDUCTASE"/>
    <property type="match status" value="1"/>
</dbReference>
<dbReference type="PIRSF" id="PIRSF000097">
    <property type="entry name" value="AKR"/>
    <property type="match status" value="1"/>
</dbReference>
<evidence type="ECO:0000256" key="1">
    <source>
        <dbReference type="ARBA" id="ARBA00007905"/>
    </source>
</evidence>
<evidence type="ECO:0000256" key="5">
    <source>
        <dbReference type="PIRSR" id="PIRSR000097-2"/>
    </source>
</evidence>
<evidence type="ECO:0000256" key="4">
    <source>
        <dbReference type="PIRSR" id="PIRSR000097-1"/>
    </source>
</evidence>
<dbReference type="PANTHER" id="PTHR43827:SF3">
    <property type="entry name" value="NADP-DEPENDENT OXIDOREDUCTASE DOMAIN-CONTAINING PROTEIN"/>
    <property type="match status" value="1"/>
</dbReference>
<dbReference type="AlphaFoldDB" id="A0A0K9G7P6"/>
<dbReference type="Proteomes" id="UP000037146">
    <property type="component" value="Unassembled WGS sequence"/>
</dbReference>
<dbReference type="InterPro" id="IPR020471">
    <property type="entry name" value="AKR"/>
</dbReference>
<comment type="caution">
    <text evidence="8">The sequence shown here is derived from an EMBL/GenBank/DDBJ whole genome shotgun (WGS) entry which is preliminary data.</text>
</comment>
<dbReference type="PATRIC" id="fig|1679170.3.peg.5365"/>
<dbReference type="RefSeq" id="WP_049684043.1">
    <property type="nucleotide sequence ID" value="NZ_LFZW01000002.1"/>
</dbReference>
<keyword evidence="2" id="KW-0521">NADP</keyword>
<dbReference type="PROSITE" id="PS00062">
    <property type="entry name" value="ALDOKETO_REDUCTASE_2"/>
    <property type="match status" value="1"/>
</dbReference>
<dbReference type="PROSITE" id="PS00798">
    <property type="entry name" value="ALDOKETO_REDUCTASE_1"/>
    <property type="match status" value="1"/>
</dbReference>